<accession>A0ABW1X0K4</accession>
<sequence>MKFLKWLFVLLGLAALIGAGVLLGRVWVDIGRLMSAVRAYNTGVKDPWQMIVMTAGIGALGGLLLGWGIGLPSRSSRAVRAAYREELEARGIQIERN</sequence>
<dbReference type="Proteomes" id="UP001596266">
    <property type="component" value="Unassembled WGS sequence"/>
</dbReference>
<feature type="transmembrane region" description="Helical" evidence="1">
    <location>
        <begin position="48"/>
        <end position="70"/>
    </location>
</feature>
<dbReference type="RefSeq" id="WP_343884111.1">
    <property type="nucleotide sequence ID" value="NZ_BAAAKI010000001.1"/>
</dbReference>
<evidence type="ECO:0000256" key="1">
    <source>
        <dbReference type="SAM" id="Phobius"/>
    </source>
</evidence>
<gene>
    <name evidence="2" type="ORF">ACFP57_07825</name>
</gene>
<reference evidence="3" key="1">
    <citation type="journal article" date="2019" name="Int. J. Syst. Evol. Microbiol.">
        <title>The Global Catalogue of Microorganisms (GCM) 10K type strain sequencing project: providing services to taxonomists for standard genome sequencing and annotation.</title>
        <authorList>
            <consortium name="The Broad Institute Genomics Platform"/>
            <consortium name="The Broad Institute Genome Sequencing Center for Infectious Disease"/>
            <person name="Wu L."/>
            <person name="Ma J."/>
        </authorList>
    </citation>
    <scope>NUCLEOTIDE SEQUENCE [LARGE SCALE GENOMIC DNA]</scope>
    <source>
        <strain evidence="3">CGMCC 1.15277</strain>
    </source>
</reference>
<evidence type="ECO:0008006" key="4">
    <source>
        <dbReference type="Google" id="ProtNLM"/>
    </source>
</evidence>
<proteinExistence type="predicted"/>
<keyword evidence="1" id="KW-0472">Membrane</keyword>
<keyword evidence="1" id="KW-1133">Transmembrane helix</keyword>
<keyword evidence="3" id="KW-1185">Reference proteome</keyword>
<protein>
    <recommendedName>
        <fullName evidence="4">DUF1049 domain-containing protein</fullName>
    </recommendedName>
</protein>
<organism evidence="2 3">
    <name type="scientific">Luteococcus sanguinis</name>
    <dbReference type="NCBI Taxonomy" id="174038"/>
    <lineage>
        <taxon>Bacteria</taxon>
        <taxon>Bacillati</taxon>
        <taxon>Actinomycetota</taxon>
        <taxon>Actinomycetes</taxon>
        <taxon>Propionibacteriales</taxon>
        <taxon>Propionibacteriaceae</taxon>
        <taxon>Luteococcus</taxon>
    </lineage>
</organism>
<dbReference type="EMBL" id="JBHSUA010000015">
    <property type="protein sequence ID" value="MFC6396890.1"/>
    <property type="molecule type" value="Genomic_DNA"/>
</dbReference>
<evidence type="ECO:0000313" key="3">
    <source>
        <dbReference type="Proteomes" id="UP001596266"/>
    </source>
</evidence>
<keyword evidence="1" id="KW-0812">Transmembrane</keyword>
<comment type="caution">
    <text evidence="2">The sequence shown here is derived from an EMBL/GenBank/DDBJ whole genome shotgun (WGS) entry which is preliminary data.</text>
</comment>
<evidence type="ECO:0000313" key="2">
    <source>
        <dbReference type="EMBL" id="MFC6396890.1"/>
    </source>
</evidence>
<name>A0ABW1X0K4_9ACTN</name>